<organism evidence="4 5">
    <name type="scientific">Nematocida displodere</name>
    <dbReference type="NCBI Taxonomy" id="1805483"/>
    <lineage>
        <taxon>Eukaryota</taxon>
        <taxon>Fungi</taxon>
        <taxon>Fungi incertae sedis</taxon>
        <taxon>Microsporidia</taxon>
        <taxon>Nematocida</taxon>
    </lineage>
</organism>
<dbReference type="InterPro" id="IPR051646">
    <property type="entry name" value="NatB_acetyltransferase_subunit"/>
</dbReference>
<accession>A0A177EC38</accession>
<comment type="caution">
    <text evidence="4">The sequence shown here is derived from an EMBL/GenBank/DDBJ whole genome shotgun (WGS) entry which is preliminary data.</text>
</comment>
<dbReference type="Gene3D" id="3.40.630.30">
    <property type="match status" value="1"/>
</dbReference>
<dbReference type="Pfam" id="PF00583">
    <property type="entry name" value="Acetyltransf_1"/>
    <property type="match status" value="1"/>
</dbReference>
<dbReference type="Proteomes" id="UP000185944">
    <property type="component" value="Unassembled WGS sequence"/>
</dbReference>
<dbReference type="PANTHER" id="PTHR45910:SF1">
    <property type="entry name" value="N-ALPHA-ACETYLTRANSFERASE 20"/>
    <property type="match status" value="1"/>
</dbReference>
<protein>
    <submittedName>
        <fullName evidence="4">N-terminal acetyltransferase B complex catalytic subunit</fullName>
    </submittedName>
</protein>
<keyword evidence="2" id="KW-0012">Acyltransferase</keyword>
<evidence type="ECO:0000313" key="5">
    <source>
        <dbReference type="Proteomes" id="UP000185944"/>
    </source>
</evidence>
<feature type="domain" description="N-acetyltransferase" evidence="3">
    <location>
        <begin position="2"/>
        <end position="152"/>
    </location>
</feature>
<dbReference type="InterPro" id="IPR000182">
    <property type="entry name" value="GNAT_dom"/>
</dbReference>
<gene>
    <name evidence="4" type="ORF">NEDG_00647</name>
</gene>
<dbReference type="STRING" id="1805483.A0A177EC38"/>
<dbReference type="AlphaFoldDB" id="A0A177EC38"/>
<dbReference type="InterPro" id="IPR016181">
    <property type="entry name" value="Acyl_CoA_acyltransferase"/>
</dbReference>
<dbReference type="RefSeq" id="XP_067544162.1">
    <property type="nucleotide sequence ID" value="XM_067688065.1"/>
</dbReference>
<dbReference type="VEuPathDB" id="MicrosporidiaDB:NEDG_00647"/>
<dbReference type="GO" id="GO:0031416">
    <property type="term" value="C:NatB complex"/>
    <property type="evidence" value="ECO:0007669"/>
    <property type="project" value="TreeGrafter"/>
</dbReference>
<dbReference type="PROSITE" id="PS51186">
    <property type="entry name" value="GNAT"/>
    <property type="match status" value="1"/>
</dbReference>
<reference evidence="4 5" key="1">
    <citation type="submission" date="2016-02" db="EMBL/GenBank/DDBJ databases">
        <title>Discovery of a natural microsporidian pathogen with a broad tissue tropism in Caenorhabditis elegans.</title>
        <authorList>
            <person name="Luallen R.J."/>
            <person name="Reinke A.W."/>
            <person name="Tong L."/>
            <person name="Botts M.R."/>
            <person name="Felix M.-A."/>
            <person name="Troemel E.R."/>
        </authorList>
    </citation>
    <scope>NUCLEOTIDE SEQUENCE [LARGE SCALE GENOMIC DNA]</scope>
    <source>
        <strain evidence="4 5">JUm2807</strain>
    </source>
</reference>
<evidence type="ECO:0000256" key="2">
    <source>
        <dbReference type="ARBA" id="ARBA00023315"/>
    </source>
</evidence>
<dbReference type="OrthoDB" id="10264728at2759"/>
<sequence length="160" mass="18430">MFVYETLSPLSLLDVNLVNLDDKTMSFSLEFYFSYMSEKRNNSFSVSCDGSVVGYIFGNSGLYKNTPEKYTHITALSVSPLVRHCAVGTGLLRLFDLNAYIHHSKFIDLFVRVSNTKAIAFYQHNAYAFHEKIDMYYHDPSEDAWDMRKYLPDQLSDSES</sequence>
<evidence type="ECO:0000259" key="3">
    <source>
        <dbReference type="PROSITE" id="PS51186"/>
    </source>
</evidence>
<evidence type="ECO:0000256" key="1">
    <source>
        <dbReference type="ARBA" id="ARBA00022679"/>
    </source>
</evidence>
<keyword evidence="5" id="KW-1185">Reference proteome</keyword>
<dbReference type="EMBL" id="LTDL01000040">
    <property type="protein sequence ID" value="OAG29514.1"/>
    <property type="molecule type" value="Genomic_DNA"/>
</dbReference>
<evidence type="ECO:0000313" key="4">
    <source>
        <dbReference type="EMBL" id="OAG29514.1"/>
    </source>
</evidence>
<dbReference type="SUPFAM" id="SSF55729">
    <property type="entry name" value="Acyl-CoA N-acyltransferases (Nat)"/>
    <property type="match status" value="1"/>
</dbReference>
<proteinExistence type="predicted"/>
<dbReference type="PANTHER" id="PTHR45910">
    <property type="entry name" value="N-ALPHA-ACETYLTRANSFERASE 20"/>
    <property type="match status" value="1"/>
</dbReference>
<name>A0A177EC38_9MICR</name>
<dbReference type="GO" id="GO:0004596">
    <property type="term" value="F:protein-N-terminal amino-acid acetyltransferase activity"/>
    <property type="evidence" value="ECO:0007669"/>
    <property type="project" value="TreeGrafter"/>
</dbReference>
<dbReference type="GeneID" id="93646997"/>
<keyword evidence="1 4" id="KW-0808">Transferase</keyword>